<keyword evidence="3" id="KW-1185">Reference proteome</keyword>
<protein>
    <submittedName>
        <fullName evidence="2">Uncharacterized protein</fullName>
    </submittedName>
</protein>
<proteinExistence type="predicted"/>
<reference evidence="2" key="1">
    <citation type="journal article" date="2014" name="Int. J. Syst. Evol. Microbiol.">
        <title>Complete genome sequence of Corynebacterium casei LMG S-19264T (=DSM 44701T), isolated from a smear-ripened cheese.</title>
        <authorList>
            <consortium name="US DOE Joint Genome Institute (JGI-PGF)"/>
            <person name="Walter F."/>
            <person name="Albersmeier A."/>
            <person name="Kalinowski J."/>
            <person name="Ruckert C."/>
        </authorList>
    </citation>
    <scope>NUCLEOTIDE SEQUENCE</scope>
    <source>
        <strain evidence="2">JCM 4477</strain>
    </source>
</reference>
<feature type="compositionally biased region" description="Low complexity" evidence="1">
    <location>
        <begin position="312"/>
        <end position="322"/>
    </location>
</feature>
<feature type="compositionally biased region" description="Polar residues" evidence="1">
    <location>
        <begin position="347"/>
        <end position="357"/>
    </location>
</feature>
<dbReference type="Proteomes" id="UP000630718">
    <property type="component" value="Unassembled WGS sequence"/>
</dbReference>
<dbReference type="EMBL" id="BNBI01000003">
    <property type="protein sequence ID" value="GHE92208.1"/>
    <property type="molecule type" value="Genomic_DNA"/>
</dbReference>
<gene>
    <name evidence="2" type="ORF">GCM10018772_14830</name>
</gene>
<organism evidence="2 3">
    <name type="scientific">Streptomyces fumanus</name>
    <dbReference type="NCBI Taxonomy" id="67302"/>
    <lineage>
        <taxon>Bacteria</taxon>
        <taxon>Bacillati</taxon>
        <taxon>Actinomycetota</taxon>
        <taxon>Actinomycetes</taxon>
        <taxon>Kitasatosporales</taxon>
        <taxon>Streptomycetaceae</taxon>
        <taxon>Streptomyces</taxon>
    </lineage>
</organism>
<evidence type="ECO:0000256" key="1">
    <source>
        <dbReference type="SAM" id="MobiDB-lite"/>
    </source>
</evidence>
<comment type="caution">
    <text evidence="2">The sequence shown here is derived from an EMBL/GenBank/DDBJ whole genome shotgun (WGS) entry which is preliminary data.</text>
</comment>
<feature type="region of interest" description="Disordered" evidence="1">
    <location>
        <begin position="1"/>
        <end position="33"/>
    </location>
</feature>
<accession>A0A919DY04</accession>
<reference evidence="2" key="2">
    <citation type="submission" date="2020-09" db="EMBL/GenBank/DDBJ databases">
        <authorList>
            <person name="Sun Q."/>
            <person name="Ohkuma M."/>
        </authorList>
    </citation>
    <scope>NUCLEOTIDE SEQUENCE</scope>
    <source>
        <strain evidence="2">JCM 4477</strain>
    </source>
</reference>
<dbReference type="AlphaFoldDB" id="A0A919DY04"/>
<name>A0A919DY04_9ACTN</name>
<evidence type="ECO:0000313" key="3">
    <source>
        <dbReference type="Proteomes" id="UP000630718"/>
    </source>
</evidence>
<feature type="region of interest" description="Disordered" evidence="1">
    <location>
        <begin position="301"/>
        <end position="364"/>
    </location>
</feature>
<evidence type="ECO:0000313" key="2">
    <source>
        <dbReference type="EMBL" id="GHE92208.1"/>
    </source>
</evidence>
<feature type="compositionally biased region" description="Polar residues" evidence="1">
    <location>
        <begin position="1"/>
        <end position="10"/>
    </location>
</feature>
<sequence length="364" mass="36838">MADSAGQTHGKNGAREVDLESGVPQRAPSTGGESKLWDIAKKVTLTATMGSISIGYGLSNREIRALGFGLLAAYNGEKAAESWPDREAAAPNFATALGTMVWAAGTGTGNKVASTVGPAVNAAANAVSAALKFRRGDTAGGARDLVDFSEMAAFVGAGITQAPAARAVAFSATAVGFAADAWKEDAAFYGHAVGAALWAAGAGMRNDYVQAAGAGGVALAELGRLVYPYLAPRTQDSSPEAAPEHPLAALTARQETTPTAVAVPAQVPGTAVAEVANRPLPSGPTAEPTNAQYAAPHPVQGTASLFLPSPPAASYADDAPPSTRMRSLSAPAGFRSASERTAAPASLTRSQSAQDLRSPSARRR</sequence>